<reference evidence="1 2" key="1">
    <citation type="submission" date="2024-02" db="EMBL/GenBank/DDBJ databases">
        <authorList>
            <person name="Chen Y."/>
            <person name="Shah S."/>
            <person name="Dougan E. K."/>
            <person name="Thang M."/>
            <person name="Chan C."/>
        </authorList>
    </citation>
    <scope>NUCLEOTIDE SEQUENCE [LARGE SCALE GENOMIC DNA]</scope>
</reference>
<accession>A0ABP0M0F8</accession>
<sequence length="254" mass="28983">DWTIPVPRLKLQLRSLQVLKEDEIRELLCFLDSSGIGHVSYRPFRMAVADFLSVSRDFHSALSPEEFNAILCRVQARLLRSGLNFTQAMREADGKNSLPGPQFMQSLRSLRLGLSNKEVAQIFNSLSAESFRTAGTLHLPNPVQKGQVSMVLFEALLEKSSDNRLQDWAGLAFQRFRETLGDDRVQSTLRHHCEPPLRLYLAFTGFAALLTEIEPSITSAEIGRLWCVLEKEDFSDEPLVRFEELLSWMKCRRV</sequence>
<evidence type="ECO:0000313" key="1">
    <source>
        <dbReference type="EMBL" id="CAK9044969.1"/>
    </source>
</evidence>
<comment type="caution">
    <text evidence="1">The sequence shown here is derived from an EMBL/GenBank/DDBJ whole genome shotgun (WGS) entry which is preliminary data.</text>
</comment>
<proteinExistence type="predicted"/>
<organism evidence="1 2">
    <name type="scientific">Durusdinium trenchii</name>
    <dbReference type="NCBI Taxonomy" id="1381693"/>
    <lineage>
        <taxon>Eukaryota</taxon>
        <taxon>Sar</taxon>
        <taxon>Alveolata</taxon>
        <taxon>Dinophyceae</taxon>
        <taxon>Suessiales</taxon>
        <taxon>Symbiodiniaceae</taxon>
        <taxon>Durusdinium</taxon>
    </lineage>
</organism>
<dbReference type="Proteomes" id="UP001642484">
    <property type="component" value="Unassembled WGS sequence"/>
</dbReference>
<protein>
    <submittedName>
        <fullName evidence="1">Uncharacterized protein</fullName>
    </submittedName>
</protein>
<dbReference type="EMBL" id="CAXAMN010015102">
    <property type="protein sequence ID" value="CAK9044969.1"/>
    <property type="molecule type" value="Genomic_DNA"/>
</dbReference>
<dbReference type="InterPro" id="IPR011992">
    <property type="entry name" value="EF-hand-dom_pair"/>
</dbReference>
<name>A0ABP0M0F8_9DINO</name>
<gene>
    <name evidence="1" type="ORF">CCMP2556_LOCUS23581</name>
</gene>
<evidence type="ECO:0000313" key="2">
    <source>
        <dbReference type="Proteomes" id="UP001642484"/>
    </source>
</evidence>
<feature type="non-terminal residue" evidence="1">
    <location>
        <position position="1"/>
    </location>
</feature>
<keyword evidence="2" id="KW-1185">Reference proteome</keyword>
<dbReference type="SUPFAM" id="SSF47473">
    <property type="entry name" value="EF-hand"/>
    <property type="match status" value="1"/>
</dbReference>